<evidence type="ECO:0000256" key="8">
    <source>
        <dbReference type="ARBA" id="ARBA00047838"/>
    </source>
</evidence>
<feature type="active site" evidence="10 11">
    <location>
        <position position="188"/>
    </location>
</feature>
<accession>A0A2G4YRD5</accession>
<keyword evidence="5 10" id="KW-0315">Glutamine amidotransferase</keyword>
<evidence type="ECO:0000256" key="7">
    <source>
        <dbReference type="ARBA" id="ARBA00023239"/>
    </source>
</evidence>
<feature type="active site" evidence="10 11">
    <location>
        <position position="186"/>
    </location>
</feature>
<dbReference type="InterPro" id="IPR017926">
    <property type="entry name" value="GATASE"/>
</dbReference>
<dbReference type="EMBL" id="PDEM01000020">
    <property type="protein sequence ID" value="PHZ84847.1"/>
    <property type="molecule type" value="Genomic_DNA"/>
</dbReference>
<evidence type="ECO:0000313" key="13">
    <source>
        <dbReference type="EMBL" id="PHZ84847.1"/>
    </source>
</evidence>
<dbReference type="AlphaFoldDB" id="A0A2G4YRD5"/>
<dbReference type="PANTHER" id="PTHR42701:SF1">
    <property type="entry name" value="IMIDAZOLE GLYCEROL PHOSPHATE SYNTHASE SUBUNIT HISH"/>
    <property type="match status" value="1"/>
</dbReference>
<dbReference type="InterPro" id="IPR029062">
    <property type="entry name" value="Class_I_gatase-like"/>
</dbReference>
<feature type="active site" description="Nucleophile" evidence="10 11">
    <location>
        <position position="80"/>
    </location>
</feature>
<dbReference type="GO" id="GO:0005737">
    <property type="term" value="C:cytoplasm"/>
    <property type="evidence" value="ECO:0007669"/>
    <property type="project" value="UniProtKB-SubCell"/>
</dbReference>
<keyword evidence="6 10" id="KW-0368">Histidine biosynthesis</keyword>
<keyword evidence="4 10" id="KW-0378">Hydrolase</keyword>
<comment type="subunit">
    <text evidence="2 10">Heterodimer of HisH and HisF.</text>
</comment>
<dbReference type="OrthoDB" id="9807137at2"/>
<dbReference type="Gene3D" id="3.40.50.880">
    <property type="match status" value="1"/>
</dbReference>
<feature type="domain" description="Glutamine amidotransferase" evidence="12">
    <location>
        <begin position="4"/>
        <end position="201"/>
    </location>
</feature>
<dbReference type="CDD" id="cd01748">
    <property type="entry name" value="GATase1_IGP_Synthase"/>
    <property type="match status" value="1"/>
</dbReference>
<keyword evidence="10" id="KW-0963">Cytoplasm</keyword>
<dbReference type="Proteomes" id="UP000229730">
    <property type="component" value="Unassembled WGS sequence"/>
</dbReference>
<dbReference type="FunCoup" id="A0A2G4YRD5">
    <property type="interactions" value="309"/>
</dbReference>
<dbReference type="SUPFAM" id="SSF52317">
    <property type="entry name" value="Class I glutamine amidotransferase-like"/>
    <property type="match status" value="1"/>
</dbReference>
<evidence type="ECO:0000256" key="4">
    <source>
        <dbReference type="ARBA" id="ARBA00022801"/>
    </source>
</evidence>
<gene>
    <name evidence="10 13" type="primary">hisH</name>
    <name evidence="13" type="ORF">CRD36_08960</name>
</gene>
<dbReference type="HAMAP" id="MF_00278">
    <property type="entry name" value="HisH"/>
    <property type="match status" value="1"/>
</dbReference>
<protein>
    <recommendedName>
        <fullName evidence="10">Imidazole glycerol phosphate synthase subunit HisH</fullName>
        <ecNumber evidence="10">4.3.2.10</ecNumber>
    </recommendedName>
    <alternativeName>
        <fullName evidence="10">IGP synthase glutaminase subunit</fullName>
        <ecNumber evidence="10">3.5.1.2</ecNumber>
    </alternativeName>
    <alternativeName>
        <fullName evidence="10">IGP synthase subunit HisH</fullName>
    </alternativeName>
    <alternativeName>
        <fullName evidence="10">ImGP synthase subunit HisH</fullName>
        <shortName evidence="10">IGPS subunit HisH</shortName>
    </alternativeName>
</protein>
<comment type="subcellular location">
    <subcellularLocation>
        <location evidence="10">Cytoplasm</location>
    </subcellularLocation>
</comment>
<dbReference type="GO" id="GO:0000107">
    <property type="term" value="F:imidazoleglycerol-phosphate synthase activity"/>
    <property type="evidence" value="ECO:0007669"/>
    <property type="project" value="UniProtKB-UniRule"/>
</dbReference>
<evidence type="ECO:0000256" key="3">
    <source>
        <dbReference type="ARBA" id="ARBA00022605"/>
    </source>
</evidence>
<proteinExistence type="inferred from homology"/>
<dbReference type="PROSITE" id="PS51273">
    <property type="entry name" value="GATASE_TYPE_1"/>
    <property type="match status" value="1"/>
</dbReference>
<dbReference type="NCBIfam" id="TIGR01855">
    <property type="entry name" value="IMP_synth_hisH"/>
    <property type="match status" value="1"/>
</dbReference>
<evidence type="ECO:0000313" key="14">
    <source>
        <dbReference type="Proteomes" id="UP000229730"/>
    </source>
</evidence>
<comment type="catalytic activity">
    <reaction evidence="9 10">
        <text>L-glutamine + H2O = L-glutamate + NH4(+)</text>
        <dbReference type="Rhea" id="RHEA:15889"/>
        <dbReference type="ChEBI" id="CHEBI:15377"/>
        <dbReference type="ChEBI" id="CHEBI:28938"/>
        <dbReference type="ChEBI" id="CHEBI:29985"/>
        <dbReference type="ChEBI" id="CHEBI:58359"/>
        <dbReference type="EC" id="3.5.1.2"/>
    </reaction>
</comment>
<dbReference type="PIRSF" id="PIRSF000495">
    <property type="entry name" value="Amidotransf_hisH"/>
    <property type="match status" value="1"/>
</dbReference>
<evidence type="ECO:0000256" key="10">
    <source>
        <dbReference type="HAMAP-Rule" id="MF_00278"/>
    </source>
</evidence>
<comment type="catalytic activity">
    <reaction evidence="8 10">
        <text>5-[(5-phospho-1-deoxy-D-ribulos-1-ylimino)methylamino]-1-(5-phospho-beta-D-ribosyl)imidazole-4-carboxamide + L-glutamine = D-erythro-1-(imidazol-4-yl)glycerol 3-phosphate + 5-amino-1-(5-phospho-beta-D-ribosyl)imidazole-4-carboxamide + L-glutamate + H(+)</text>
        <dbReference type="Rhea" id="RHEA:24793"/>
        <dbReference type="ChEBI" id="CHEBI:15378"/>
        <dbReference type="ChEBI" id="CHEBI:29985"/>
        <dbReference type="ChEBI" id="CHEBI:58278"/>
        <dbReference type="ChEBI" id="CHEBI:58359"/>
        <dbReference type="ChEBI" id="CHEBI:58475"/>
        <dbReference type="ChEBI" id="CHEBI:58525"/>
        <dbReference type="EC" id="4.3.2.10"/>
    </reaction>
</comment>
<dbReference type="EC" id="3.5.1.2" evidence="10"/>
<dbReference type="EC" id="4.3.2.10" evidence="10"/>
<sequence>MIAIVDYGIGNLGSIANMLKKVGAKCYFARSIIDIKKAEKIILPGVGHFSSGMKALQQSKLIPVIEDRIFNDNIPILGICLGMQLMSDSSEESNEKGLGWIPGKVKRFSNLYEDISIRVPHMGWNRVEAQKDSPLINDFEEKSKFYFVHSYYYECKNQKDVLLTTQYGVEFASAIQKGNIMGAQFHPEKSHKYGMKLMKNFSGLGN</sequence>
<dbReference type="GO" id="GO:0000105">
    <property type="term" value="P:L-histidine biosynthetic process"/>
    <property type="evidence" value="ECO:0007669"/>
    <property type="project" value="UniProtKB-UniRule"/>
</dbReference>
<name>A0A2G4YRD5_9PROT</name>
<keyword evidence="3 10" id="KW-0028">Amino-acid biosynthesis</keyword>
<dbReference type="InterPro" id="IPR010139">
    <property type="entry name" value="Imidazole-glycPsynth_HisH"/>
</dbReference>
<dbReference type="PANTHER" id="PTHR42701">
    <property type="entry name" value="IMIDAZOLE GLYCEROL PHOSPHATE SYNTHASE SUBUNIT HISH"/>
    <property type="match status" value="1"/>
</dbReference>
<evidence type="ECO:0000256" key="1">
    <source>
        <dbReference type="ARBA" id="ARBA00005091"/>
    </source>
</evidence>
<evidence type="ECO:0000256" key="5">
    <source>
        <dbReference type="ARBA" id="ARBA00022962"/>
    </source>
</evidence>
<dbReference type="GO" id="GO:0004359">
    <property type="term" value="F:glutaminase activity"/>
    <property type="evidence" value="ECO:0007669"/>
    <property type="project" value="UniProtKB-EC"/>
</dbReference>
<evidence type="ECO:0000256" key="9">
    <source>
        <dbReference type="ARBA" id="ARBA00049534"/>
    </source>
</evidence>
<evidence type="ECO:0000256" key="6">
    <source>
        <dbReference type="ARBA" id="ARBA00023102"/>
    </source>
</evidence>
<keyword evidence="7 10" id="KW-0456">Lyase</keyword>
<evidence type="ECO:0000256" key="2">
    <source>
        <dbReference type="ARBA" id="ARBA00011152"/>
    </source>
</evidence>
<evidence type="ECO:0000259" key="12">
    <source>
        <dbReference type="Pfam" id="PF00117"/>
    </source>
</evidence>
<dbReference type="GO" id="GO:0016829">
    <property type="term" value="F:lyase activity"/>
    <property type="evidence" value="ECO:0007669"/>
    <property type="project" value="UniProtKB-KW"/>
</dbReference>
<dbReference type="RefSeq" id="WP_099472419.1">
    <property type="nucleotide sequence ID" value="NZ_CP041025.1"/>
</dbReference>
<reference evidence="13 14" key="1">
    <citation type="submission" date="2017-10" db="EMBL/GenBank/DDBJ databases">
        <title>Frigbacter circumglobatus gen. nov. sp. nov., isolated from sediment cultured in situ.</title>
        <authorList>
            <person name="Zhao Z."/>
        </authorList>
    </citation>
    <scope>NUCLEOTIDE SEQUENCE [LARGE SCALE GENOMIC DNA]</scope>
    <source>
        <strain evidence="13 14">ZYL</strain>
    </source>
</reference>
<dbReference type="InParanoid" id="A0A2G4YRD5"/>
<keyword evidence="14" id="KW-1185">Reference proteome</keyword>
<dbReference type="UniPathway" id="UPA00031">
    <property type="reaction ID" value="UER00010"/>
</dbReference>
<organism evidence="13 14">
    <name type="scientific">Paremcibacter congregatus</name>
    <dbReference type="NCBI Taxonomy" id="2043170"/>
    <lineage>
        <taxon>Bacteria</taxon>
        <taxon>Pseudomonadati</taxon>
        <taxon>Pseudomonadota</taxon>
        <taxon>Alphaproteobacteria</taxon>
        <taxon>Emcibacterales</taxon>
        <taxon>Emcibacteraceae</taxon>
        <taxon>Paremcibacter</taxon>
    </lineage>
</organism>
<dbReference type="Pfam" id="PF00117">
    <property type="entry name" value="GATase"/>
    <property type="match status" value="1"/>
</dbReference>
<evidence type="ECO:0000256" key="11">
    <source>
        <dbReference type="PIRSR" id="PIRSR000495-1"/>
    </source>
</evidence>
<comment type="function">
    <text evidence="10">IGPS catalyzes the conversion of PRFAR and glutamine to IGP, AICAR and glutamate. The HisH subunit catalyzes the hydrolysis of glutamine to glutamate and ammonia as part of the synthesis of IGP and AICAR. The resulting ammonia molecule is channeled to the active site of HisF.</text>
</comment>
<comment type="pathway">
    <text evidence="1 10">Amino-acid biosynthesis; L-histidine biosynthesis; L-histidine from 5-phospho-alpha-D-ribose 1-diphosphate: step 5/9.</text>
</comment>
<comment type="caution">
    <text evidence="13">The sequence shown here is derived from an EMBL/GenBank/DDBJ whole genome shotgun (WGS) entry which is preliminary data.</text>
</comment>